<evidence type="ECO:0000259" key="2">
    <source>
        <dbReference type="Pfam" id="PF19051"/>
    </source>
</evidence>
<proteinExistence type="predicted"/>
<dbReference type="Pfam" id="PF19051">
    <property type="entry name" value="GFO_IDH_MocA_C2"/>
    <property type="match status" value="1"/>
</dbReference>
<dbReference type="Pfam" id="PF01408">
    <property type="entry name" value="GFO_IDH_MocA"/>
    <property type="match status" value="1"/>
</dbReference>
<gene>
    <name evidence="3" type="ORF">HW115_17305</name>
</gene>
<dbReference type="PANTHER" id="PTHR43818">
    <property type="entry name" value="BCDNA.GH03377"/>
    <property type="match status" value="1"/>
</dbReference>
<evidence type="ECO:0000313" key="3">
    <source>
        <dbReference type="EMBL" id="NWK57381.1"/>
    </source>
</evidence>
<organism evidence="3 4">
    <name type="scientific">Oceaniferula marina</name>
    <dbReference type="NCBI Taxonomy" id="2748318"/>
    <lineage>
        <taxon>Bacteria</taxon>
        <taxon>Pseudomonadati</taxon>
        <taxon>Verrucomicrobiota</taxon>
        <taxon>Verrucomicrobiia</taxon>
        <taxon>Verrucomicrobiales</taxon>
        <taxon>Verrucomicrobiaceae</taxon>
        <taxon>Oceaniferula</taxon>
    </lineage>
</organism>
<dbReference type="InterPro" id="IPR000683">
    <property type="entry name" value="Gfo/Idh/MocA-like_OxRdtase_N"/>
</dbReference>
<dbReference type="Gene3D" id="3.40.50.720">
    <property type="entry name" value="NAD(P)-binding Rossmann-like Domain"/>
    <property type="match status" value="1"/>
</dbReference>
<sequence length="448" mass="49607">MKRRQFLKTSLGTAGLLGFPTIIPATALGKGGKSAPSERVRIGMIACGNRGRVAYEYAQMPDVEVVALADANLAKISQLKKHRTLSGKTFQETDDFRTMLQDDIDAVHISTADHWHVPSMLLAARAGKHVYVEKPLGVSIEQCLACNEVVKEHPELQVQYGTQNRSTAYVRPIMELVLNGHIGEVKQVYVWAPRGKAGGVHVPKPVPAGFNLDMWYGPAPVKPFSDDRCLKKTGIYYIYDYAIGFIAGWGAHPMDQLQWWLDETGMDIPEKVKASGVIPTTGLHDTVTEWDAELSYSNGMQIRFSDDKAIQKYLPKLDGFRPQSHGTLFVGSEGWVCCSRNRFQASSRELLDKRKDPGEKCLVHSKGGHARNFIDAIQGRNQTVTNLSSAIRSDIACHLVDLAIRNGGQVEWDGKKQTVVGNETAIAGMHRSMRKPWNVLDPKYAPGK</sequence>
<evidence type="ECO:0000259" key="1">
    <source>
        <dbReference type="Pfam" id="PF01408"/>
    </source>
</evidence>
<comment type="caution">
    <text evidence="3">The sequence shown here is derived from an EMBL/GenBank/DDBJ whole genome shotgun (WGS) entry which is preliminary data.</text>
</comment>
<name>A0A851GNH6_9BACT</name>
<dbReference type="InterPro" id="IPR043906">
    <property type="entry name" value="Gfo/Idh/MocA_OxRdtase_bact_C"/>
</dbReference>
<dbReference type="GO" id="GO:0000166">
    <property type="term" value="F:nucleotide binding"/>
    <property type="evidence" value="ECO:0007669"/>
    <property type="project" value="InterPro"/>
</dbReference>
<dbReference type="InterPro" id="IPR036291">
    <property type="entry name" value="NAD(P)-bd_dom_sf"/>
</dbReference>
<dbReference type="Gene3D" id="3.30.360.10">
    <property type="entry name" value="Dihydrodipicolinate Reductase, domain 2"/>
    <property type="match status" value="1"/>
</dbReference>
<dbReference type="InterPro" id="IPR006311">
    <property type="entry name" value="TAT_signal"/>
</dbReference>
<protein>
    <submittedName>
        <fullName evidence="3">Gfo/Idh/MocA family oxidoreductase</fullName>
    </submittedName>
</protein>
<keyword evidence="4" id="KW-1185">Reference proteome</keyword>
<feature type="domain" description="Gfo/Idh/MocA-like oxidoreductase bacterial type C-terminal" evidence="2">
    <location>
        <begin position="201"/>
        <end position="438"/>
    </location>
</feature>
<dbReference type="SUPFAM" id="SSF55347">
    <property type="entry name" value="Glyceraldehyde-3-phosphate dehydrogenase-like, C-terminal domain"/>
    <property type="match status" value="1"/>
</dbReference>
<reference evidence="3 4" key="1">
    <citation type="submission" date="2020-07" db="EMBL/GenBank/DDBJ databases">
        <title>Roseicoccus Jingziensis gen. nov., sp. nov., isolated from coastal seawater.</title>
        <authorList>
            <person name="Feng X."/>
        </authorList>
    </citation>
    <scope>NUCLEOTIDE SEQUENCE [LARGE SCALE GENOMIC DNA]</scope>
    <source>
        <strain evidence="3 4">N1E253</strain>
    </source>
</reference>
<dbReference type="EMBL" id="JACBAZ010000011">
    <property type="protein sequence ID" value="NWK57381.1"/>
    <property type="molecule type" value="Genomic_DNA"/>
</dbReference>
<evidence type="ECO:0000313" key="4">
    <source>
        <dbReference type="Proteomes" id="UP000557872"/>
    </source>
</evidence>
<accession>A0A851GNH6</accession>
<dbReference type="PROSITE" id="PS51318">
    <property type="entry name" value="TAT"/>
    <property type="match status" value="1"/>
</dbReference>
<dbReference type="SUPFAM" id="SSF51735">
    <property type="entry name" value="NAD(P)-binding Rossmann-fold domains"/>
    <property type="match status" value="1"/>
</dbReference>
<dbReference type="AlphaFoldDB" id="A0A851GNH6"/>
<dbReference type="Proteomes" id="UP000557872">
    <property type="component" value="Unassembled WGS sequence"/>
</dbReference>
<dbReference type="PANTHER" id="PTHR43818:SF5">
    <property type="entry name" value="OXIDOREDUCTASE FAMILY PROTEIN"/>
    <property type="match status" value="1"/>
</dbReference>
<dbReference type="InterPro" id="IPR050463">
    <property type="entry name" value="Gfo/Idh/MocA_oxidrdct_glycsds"/>
</dbReference>
<feature type="domain" description="Gfo/Idh/MocA-like oxidoreductase N-terminal" evidence="1">
    <location>
        <begin position="40"/>
        <end position="155"/>
    </location>
</feature>